<proteinExistence type="predicted"/>
<dbReference type="eggNOG" id="ENOG5030W38">
    <property type="taxonomic scope" value="Bacteria"/>
</dbReference>
<dbReference type="AlphaFoldDB" id="E4RX41"/>
<gene>
    <name evidence="1" type="ordered locus">Lbys_2407</name>
</gene>
<dbReference type="STRING" id="649349.Lbys_2407"/>
<dbReference type="EMBL" id="CP002305">
    <property type="protein sequence ID" value="ADQ18080.1"/>
    <property type="molecule type" value="Genomic_DNA"/>
</dbReference>
<reference key="1">
    <citation type="submission" date="2010-11" db="EMBL/GenBank/DDBJ databases">
        <title>The complete genome of Leadbetterella byssophila DSM 17132.</title>
        <authorList>
            <consortium name="US DOE Joint Genome Institute (JGI-PGF)"/>
            <person name="Lucas S."/>
            <person name="Copeland A."/>
            <person name="Lapidus A."/>
            <person name="Glavina del Rio T."/>
            <person name="Dalin E."/>
            <person name="Tice H."/>
            <person name="Bruce D."/>
            <person name="Goodwin L."/>
            <person name="Pitluck S."/>
            <person name="Kyrpides N."/>
            <person name="Mavromatis K."/>
            <person name="Ivanova N."/>
            <person name="Teshima H."/>
            <person name="Brettin T."/>
            <person name="Detter J.C."/>
            <person name="Han C."/>
            <person name="Tapia R."/>
            <person name="Land M."/>
            <person name="Hauser L."/>
            <person name="Markowitz V."/>
            <person name="Cheng J.-F."/>
            <person name="Hugenholtz P."/>
            <person name="Woyke T."/>
            <person name="Wu D."/>
            <person name="Tindall B."/>
            <person name="Pomrenke H.G."/>
            <person name="Brambilla E."/>
            <person name="Klenk H.-P."/>
            <person name="Eisen J.A."/>
        </authorList>
    </citation>
    <scope>NUCLEOTIDE SEQUENCE [LARGE SCALE GENOMIC DNA]</scope>
    <source>
        <strain>DSM 17132</strain>
    </source>
</reference>
<evidence type="ECO:0000313" key="1">
    <source>
        <dbReference type="EMBL" id="ADQ18080.1"/>
    </source>
</evidence>
<dbReference type="OrthoDB" id="1489647at2"/>
<accession>E4RX41</accession>
<evidence type="ECO:0000313" key="2">
    <source>
        <dbReference type="Proteomes" id="UP000007435"/>
    </source>
</evidence>
<dbReference type="Proteomes" id="UP000007435">
    <property type="component" value="Chromosome"/>
</dbReference>
<dbReference type="KEGG" id="lby:Lbys_2407"/>
<organism evidence="1 2">
    <name type="scientific">Leadbetterella byssophila (strain DSM 17132 / JCM 16389 / KACC 11308 / NBRC 106382 / 4M15)</name>
    <dbReference type="NCBI Taxonomy" id="649349"/>
    <lineage>
        <taxon>Bacteria</taxon>
        <taxon>Pseudomonadati</taxon>
        <taxon>Bacteroidota</taxon>
        <taxon>Cytophagia</taxon>
        <taxon>Cytophagales</taxon>
        <taxon>Leadbetterellaceae</taxon>
        <taxon>Leadbetterella</taxon>
    </lineage>
</organism>
<dbReference type="RefSeq" id="WP_013409120.1">
    <property type="nucleotide sequence ID" value="NC_014655.1"/>
</dbReference>
<dbReference type="PROSITE" id="PS51257">
    <property type="entry name" value="PROKAR_LIPOPROTEIN"/>
    <property type="match status" value="1"/>
</dbReference>
<name>E4RX41_LEAB4</name>
<dbReference type="HOGENOM" id="CLU_485450_0_0_10"/>
<reference evidence="1 2" key="2">
    <citation type="journal article" date="2011" name="Stand. Genomic Sci.">
        <title>Complete genome sequence of Leadbetterella byssophila type strain (4M15).</title>
        <authorList>
            <person name="Abt B."/>
            <person name="Teshima H."/>
            <person name="Lucas S."/>
            <person name="Lapidus A."/>
            <person name="Del Rio T.G."/>
            <person name="Nolan M."/>
            <person name="Tice H."/>
            <person name="Cheng J.F."/>
            <person name="Pitluck S."/>
            <person name="Liolios K."/>
            <person name="Pagani I."/>
            <person name="Ivanova N."/>
            <person name="Mavromatis K."/>
            <person name="Pati A."/>
            <person name="Tapia R."/>
            <person name="Han C."/>
            <person name="Goodwin L."/>
            <person name="Chen A."/>
            <person name="Palaniappan K."/>
            <person name="Land M."/>
            <person name="Hauser L."/>
            <person name="Chang Y.J."/>
            <person name="Jeffries C.D."/>
            <person name="Rohde M."/>
            <person name="Goker M."/>
            <person name="Tindall B.J."/>
            <person name="Detter J.C."/>
            <person name="Woyke T."/>
            <person name="Bristow J."/>
            <person name="Eisen J.A."/>
            <person name="Markowitz V."/>
            <person name="Hugenholtz P."/>
            <person name="Klenk H.P."/>
            <person name="Kyrpides N.C."/>
        </authorList>
    </citation>
    <scope>NUCLEOTIDE SEQUENCE [LARGE SCALE GENOMIC DNA]</scope>
    <source>
        <strain evidence="2">DSM 17132 / JCM 16389 / KACC 11308 / NBRC 106382 / 4M15</strain>
    </source>
</reference>
<keyword evidence="2" id="KW-1185">Reference proteome</keyword>
<sequence length="547" mass="61657">MKTKSHATGLFFALALGVLSCKDSNQVLDKEVDSSTTPSGERSSALNYSDSDLVLGRKLENPYSTVNMKKAAESLRSKGQDLPVSIVTNYYYVRFLPSSDEEYDKLNADTTVDLFEYPLDYEIAKQGNSYRDPSLSTDAKFTWLYAAIPVENLKRFDLKLEVLEELYLPFGNGKELETDLQIRNKALLTHLEDESMSLTGNLDSETEDNKNAKIADWYSSGRIRVWDERLNYNDGTGQYQAGAGWVPVPACLVRGNRWFTTKSALSYNNGYFFIDHGWPNGKGVNYSIKWDRADFDIRDGSYGQSHFNGPKIQGQWNLDISEGGTPDNYIFAHVHRAAWYYYYNNTFGVPSPPGSGVLSKMHLGSKQGSGRSHYFAFNSAWAAAQIKLIFDLNNDDARVIFGTTIHELTHASHWAMGMSYEAYTLNTGQARKLAESWAQAVGWHITREVYGHNANPQLDFDAQQHLSLADVQASDYTPLFIDLIDNHNQFDASSGRPNDLASGYTITQLVNFLFARPTNWYQYRSYLEDNSSNPTEAAASQLFSDYD</sequence>
<protein>
    <submittedName>
        <fullName evidence="1">Uncharacterized protein</fullName>
    </submittedName>
</protein>